<protein>
    <recommendedName>
        <fullName evidence="5">Tfp pilus assembly protein FimV</fullName>
    </recommendedName>
</protein>
<feature type="region of interest" description="Disordered" evidence="1">
    <location>
        <begin position="138"/>
        <end position="188"/>
    </location>
</feature>
<dbReference type="EMBL" id="JACHLK010000009">
    <property type="protein sequence ID" value="MBB6561622.1"/>
    <property type="molecule type" value="Genomic_DNA"/>
</dbReference>
<evidence type="ECO:0008006" key="5">
    <source>
        <dbReference type="Google" id="ProtNLM"/>
    </source>
</evidence>
<name>A0A7X0PHG1_9BURK</name>
<feature type="region of interest" description="Disordered" evidence="1">
    <location>
        <begin position="581"/>
        <end position="602"/>
    </location>
</feature>
<keyword evidence="2" id="KW-0812">Transmembrane</keyword>
<evidence type="ECO:0000313" key="4">
    <source>
        <dbReference type="Proteomes" id="UP000575083"/>
    </source>
</evidence>
<feature type="region of interest" description="Disordered" evidence="1">
    <location>
        <begin position="714"/>
        <end position="733"/>
    </location>
</feature>
<dbReference type="AlphaFoldDB" id="A0A7X0PHG1"/>
<organism evidence="3 4">
    <name type="scientific">Acidovorax soli</name>
    <dbReference type="NCBI Taxonomy" id="592050"/>
    <lineage>
        <taxon>Bacteria</taxon>
        <taxon>Pseudomonadati</taxon>
        <taxon>Pseudomonadota</taxon>
        <taxon>Betaproteobacteria</taxon>
        <taxon>Burkholderiales</taxon>
        <taxon>Comamonadaceae</taxon>
        <taxon>Acidovorax</taxon>
    </lineage>
</organism>
<reference evidence="3 4" key="1">
    <citation type="submission" date="2020-08" db="EMBL/GenBank/DDBJ databases">
        <title>Functional genomics of gut bacteria from endangered species of beetles.</title>
        <authorList>
            <person name="Carlos-Shanley C."/>
        </authorList>
    </citation>
    <scope>NUCLEOTIDE SEQUENCE [LARGE SCALE GENOMIC DNA]</scope>
    <source>
        <strain evidence="3 4">S00198</strain>
    </source>
</reference>
<feature type="compositionally biased region" description="Pro residues" evidence="1">
    <location>
        <begin position="717"/>
        <end position="728"/>
    </location>
</feature>
<evidence type="ECO:0000313" key="3">
    <source>
        <dbReference type="EMBL" id="MBB6561622.1"/>
    </source>
</evidence>
<gene>
    <name evidence="3" type="ORF">HNP48_004316</name>
</gene>
<dbReference type="RefSeq" id="WP_260420322.1">
    <property type="nucleotide sequence ID" value="NZ_JACHLK010000009.1"/>
</dbReference>
<keyword evidence="2" id="KW-1133">Transmembrane helix</keyword>
<keyword evidence="2" id="KW-0472">Membrane</keyword>
<evidence type="ECO:0000256" key="1">
    <source>
        <dbReference type="SAM" id="MobiDB-lite"/>
    </source>
</evidence>
<proteinExistence type="predicted"/>
<accession>A0A7X0PHG1</accession>
<sequence length="757" mass="79043">MWVVALGASALSLGSGRGAAVIGSPVDLSFDIQPDQGSDVASSCIGATLVAGDTPVSPSRVRVTPQPASAGRAASVRVQTTSVIDEPVLTVTLTAGCTGKVTRSYTFLADPPGRVPPVAAAQPGALPVVPSVPVGGTGAAASGLAEPSPSLERGVAGAPARGTAAAARRQAPASSAAPAAERAPRAAAAAPARSSARVMANAQAPAPAAGPRLVLEPLDLWLESPVALRATTQLLSTPAEESSPQRAEAAAAWKALNATPESLAQDAERLRVLEAEAKAVKAGSAQQLATTQQLQQQLDEAQERFPATVVYVLGALLALALGLLAWVWQRASRQAALSEKSWRESVKVSAVDSSAPTAGQVDPGWEPLETLPVPSVKGDLRAPSGSAPLFKDAKPASGPAPLYAAPTAVAAAAARVPAPAPVKPAAPAMEPARALKIVNPDDVFDIQQQAEFFVSVGEHNQAVEVLRKHIVDHKETTPVAYLELLRLFHTLSRAEDFMQLRSQFMRYFNAKVPEFSAFNRQGRPLDRYPDALAEIEAEWSSPNVLHTLDKFLFHRPGNQAAEPFDLAAYDDLLLLLGIAQTTPPSQRGAPPPRKRTTPVEESFEAAVEKGLGMQFRSPLDDTEPDFPLDSLAASLEFDFGSTEPLSSAPAPVARQSGPAELSLEPTSGMAPIAGVSSAPAPLGSAQPRNPPATYTKSSVNLDVDLSEPLHLTLSDLPPVPVTPPPPPGQAVGFGAENDLMELRLELEQRQDEHGRKK</sequence>
<keyword evidence="4" id="KW-1185">Reference proteome</keyword>
<feature type="transmembrane region" description="Helical" evidence="2">
    <location>
        <begin position="309"/>
        <end position="328"/>
    </location>
</feature>
<comment type="caution">
    <text evidence="3">The sequence shown here is derived from an EMBL/GenBank/DDBJ whole genome shotgun (WGS) entry which is preliminary data.</text>
</comment>
<feature type="compositionally biased region" description="Low complexity" evidence="1">
    <location>
        <begin position="156"/>
        <end position="188"/>
    </location>
</feature>
<dbReference type="Proteomes" id="UP000575083">
    <property type="component" value="Unassembled WGS sequence"/>
</dbReference>
<evidence type="ECO:0000256" key="2">
    <source>
        <dbReference type="SAM" id="Phobius"/>
    </source>
</evidence>
<feature type="region of interest" description="Disordered" evidence="1">
    <location>
        <begin position="642"/>
        <end position="696"/>
    </location>
</feature>